<feature type="domain" description="NADP-dependent oxidoreductase" evidence="1">
    <location>
        <begin position="69"/>
        <end position="271"/>
    </location>
</feature>
<dbReference type="SUPFAM" id="SSF51430">
    <property type="entry name" value="NAD(P)-linked oxidoreductase"/>
    <property type="match status" value="1"/>
</dbReference>
<organism evidence="2 3">
    <name type="scientific">Dysgonomonas termitidis</name>
    <dbReference type="NCBI Taxonomy" id="1516126"/>
    <lineage>
        <taxon>Bacteria</taxon>
        <taxon>Pseudomonadati</taxon>
        <taxon>Bacteroidota</taxon>
        <taxon>Bacteroidia</taxon>
        <taxon>Bacteroidales</taxon>
        <taxon>Dysgonomonadaceae</taxon>
        <taxon>Dysgonomonas</taxon>
    </lineage>
</organism>
<dbReference type="Proteomes" id="UP001596023">
    <property type="component" value="Unassembled WGS sequence"/>
</dbReference>
<dbReference type="CDD" id="cd19100">
    <property type="entry name" value="AKR_unchar"/>
    <property type="match status" value="1"/>
</dbReference>
<protein>
    <submittedName>
        <fullName evidence="2">Aldo/keto reductase</fullName>
        <ecNumber evidence="2">1.1.1.-</ecNumber>
    </submittedName>
</protein>
<dbReference type="RefSeq" id="WP_379993762.1">
    <property type="nucleotide sequence ID" value="NZ_JBHSGN010000015.1"/>
</dbReference>
<dbReference type="GO" id="GO:0016491">
    <property type="term" value="F:oxidoreductase activity"/>
    <property type="evidence" value="ECO:0007669"/>
    <property type="project" value="UniProtKB-KW"/>
</dbReference>
<accession>A0ABV9KR99</accession>
<proteinExistence type="predicted"/>
<evidence type="ECO:0000313" key="2">
    <source>
        <dbReference type="EMBL" id="MFC4672573.1"/>
    </source>
</evidence>
<dbReference type="InterPro" id="IPR053135">
    <property type="entry name" value="AKR2_Oxidoreductase"/>
</dbReference>
<dbReference type="PANTHER" id="PTHR43312">
    <property type="entry name" value="D-THREO-ALDOSE 1-DEHYDROGENASE"/>
    <property type="match status" value="1"/>
</dbReference>
<reference evidence="3" key="1">
    <citation type="journal article" date="2019" name="Int. J. Syst. Evol. Microbiol.">
        <title>The Global Catalogue of Microorganisms (GCM) 10K type strain sequencing project: providing services to taxonomists for standard genome sequencing and annotation.</title>
        <authorList>
            <consortium name="The Broad Institute Genomics Platform"/>
            <consortium name="The Broad Institute Genome Sequencing Center for Infectious Disease"/>
            <person name="Wu L."/>
            <person name="Ma J."/>
        </authorList>
    </citation>
    <scope>NUCLEOTIDE SEQUENCE [LARGE SCALE GENOMIC DNA]</scope>
    <source>
        <strain evidence="3">CCUG 66188</strain>
    </source>
</reference>
<evidence type="ECO:0000259" key="1">
    <source>
        <dbReference type="Pfam" id="PF00248"/>
    </source>
</evidence>
<keyword evidence="2" id="KW-0560">Oxidoreductase</keyword>
<dbReference type="EC" id="1.1.1.-" evidence="2"/>
<keyword evidence="3" id="KW-1185">Reference proteome</keyword>
<dbReference type="InterPro" id="IPR036812">
    <property type="entry name" value="NAD(P)_OxRdtase_dom_sf"/>
</dbReference>
<dbReference type="Pfam" id="PF00248">
    <property type="entry name" value="Aldo_ket_red"/>
    <property type="match status" value="1"/>
</dbReference>
<gene>
    <name evidence="2" type="ORF">ACFO6W_02585</name>
</gene>
<dbReference type="PANTHER" id="PTHR43312:SF1">
    <property type="entry name" value="NADP-DEPENDENT OXIDOREDUCTASE DOMAIN-CONTAINING PROTEIN"/>
    <property type="match status" value="1"/>
</dbReference>
<dbReference type="EMBL" id="JBHSGN010000015">
    <property type="protein sequence ID" value="MFC4672573.1"/>
    <property type="molecule type" value="Genomic_DNA"/>
</dbReference>
<evidence type="ECO:0000313" key="3">
    <source>
        <dbReference type="Proteomes" id="UP001596023"/>
    </source>
</evidence>
<comment type="caution">
    <text evidence="2">The sequence shown here is derived from an EMBL/GenBank/DDBJ whole genome shotgun (WGS) entry which is preliminary data.</text>
</comment>
<dbReference type="Gene3D" id="3.20.20.100">
    <property type="entry name" value="NADP-dependent oxidoreductase domain"/>
    <property type="match status" value="1"/>
</dbReference>
<name>A0ABV9KR99_9BACT</name>
<dbReference type="InterPro" id="IPR023210">
    <property type="entry name" value="NADP_OxRdtase_dom"/>
</dbReference>
<sequence>MERRRFIQAAALSALGIMGKGIKASASEPKTHPDGLRKVLGKTGFSIFPVVYGGIVSMRDGQPASDNYVSWAVDRGINYFDVAPSYEDAQEKLGNSLIPYRKNIYLACKTGRRMKTEAEHEFEASLKLLHTDYFDVYQMHAMSTQKDIDQAFGPDGVMEMMIREKQEGRIRKLGFTAHSEEVAIKAMDLYDFDTVMFPVNWMMNMHNKMGTALCTQAKTKGVGVLAIKPLIHRHWKDNAEREASNYTKAWCKPIDTATNKELAIAAIKYTFQSGPDVIIPPGDFKSFSFAVDHIDEILNNPLTQDEKTLLEKEYSEVKDYPFF</sequence>